<organism evidence="4 5">
    <name type="scientific">Castilleja foliolosa</name>
    <dbReference type="NCBI Taxonomy" id="1961234"/>
    <lineage>
        <taxon>Eukaryota</taxon>
        <taxon>Viridiplantae</taxon>
        <taxon>Streptophyta</taxon>
        <taxon>Embryophyta</taxon>
        <taxon>Tracheophyta</taxon>
        <taxon>Spermatophyta</taxon>
        <taxon>Magnoliopsida</taxon>
        <taxon>eudicotyledons</taxon>
        <taxon>Gunneridae</taxon>
        <taxon>Pentapetalae</taxon>
        <taxon>asterids</taxon>
        <taxon>lamiids</taxon>
        <taxon>Lamiales</taxon>
        <taxon>Orobanchaceae</taxon>
        <taxon>Pedicularideae</taxon>
        <taxon>Castillejinae</taxon>
        <taxon>Castilleja</taxon>
    </lineage>
</organism>
<dbReference type="PANTHER" id="PTHR43735">
    <property type="entry name" value="APOPTOSIS-INDUCING FACTOR 1"/>
    <property type="match status" value="1"/>
</dbReference>
<reference evidence="5" key="1">
    <citation type="journal article" date="2024" name="IScience">
        <title>Strigolactones Initiate the Formation of Haustorium-like Structures in Castilleja.</title>
        <authorList>
            <person name="Buerger M."/>
            <person name="Peterson D."/>
            <person name="Chory J."/>
        </authorList>
    </citation>
    <scope>NUCLEOTIDE SEQUENCE [LARGE SCALE GENOMIC DNA]</scope>
</reference>
<keyword evidence="2" id="KW-0274">FAD</keyword>
<sequence>MVNEKLRVKGHDNIFAIRDIADTPVANYWKDLLRDKIVTELNVLVVIETGIETRIFGSRSCGFDCEELEVVNEGRKGESESKLCSYKPASPQAIVSLGRREGVAQILGLTFVGQIPGMLKSGDMFVGRTRKALGLNAN</sequence>
<keyword evidence="1" id="KW-0285">Flavoprotein</keyword>
<evidence type="ECO:0000256" key="1">
    <source>
        <dbReference type="ARBA" id="ARBA00022630"/>
    </source>
</evidence>
<evidence type="ECO:0000256" key="3">
    <source>
        <dbReference type="ARBA" id="ARBA00023002"/>
    </source>
</evidence>
<gene>
    <name evidence="4" type="ORF">CASFOL_039785</name>
</gene>
<dbReference type="AlphaFoldDB" id="A0ABD3BG70"/>
<dbReference type="PANTHER" id="PTHR43735:SF3">
    <property type="entry name" value="FERROPTOSIS SUPPRESSOR PROTEIN 1"/>
    <property type="match status" value="1"/>
</dbReference>
<dbReference type="EMBL" id="JAVIJP010000092">
    <property type="protein sequence ID" value="KAL3616395.1"/>
    <property type="molecule type" value="Genomic_DNA"/>
</dbReference>
<evidence type="ECO:0000256" key="2">
    <source>
        <dbReference type="ARBA" id="ARBA00022827"/>
    </source>
</evidence>
<name>A0ABD3BG70_9LAMI</name>
<proteinExistence type="predicted"/>
<evidence type="ECO:0000313" key="4">
    <source>
        <dbReference type="EMBL" id="KAL3616395.1"/>
    </source>
</evidence>
<dbReference type="Proteomes" id="UP001632038">
    <property type="component" value="Unassembled WGS sequence"/>
</dbReference>
<evidence type="ECO:0000313" key="5">
    <source>
        <dbReference type="Proteomes" id="UP001632038"/>
    </source>
</evidence>
<dbReference type="GO" id="GO:0016491">
    <property type="term" value="F:oxidoreductase activity"/>
    <property type="evidence" value="ECO:0007669"/>
    <property type="project" value="UniProtKB-KW"/>
</dbReference>
<keyword evidence="5" id="KW-1185">Reference proteome</keyword>
<comment type="caution">
    <text evidence="4">The sequence shown here is derived from an EMBL/GenBank/DDBJ whole genome shotgun (WGS) entry which is preliminary data.</text>
</comment>
<protein>
    <submittedName>
        <fullName evidence="4">Uncharacterized protein</fullName>
    </submittedName>
</protein>
<accession>A0ABD3BG70</accession>
<keyword evidence="3" id="KW-0560">Oxidoreductase</keyword>